<feature type="compositionally biased region" description="Polar residues" evidence="2">
    <location>
        <begin position="572"/>
        <end position="582"/>
    </location>
</feature>
<feature type="region of interest" description="Disordered" evidence="2">
    <location>
        <begin position="1614"/>
        <end position="1652"/>
    </location>
</feature>
<organism evidence="3 5">
    <name type="scientific">Biomphalaria glabrata</name>
    <name type="common">Bloodfluke planorb</name>
    <name type="synonym">Freshwater snail</name>
    <dbReference type="NCBI Taxonomy" id="6526"/>
    <lineage>
        <taxon>Eukaryota</taxon>
        <taxon>Metazoa</taxon>
        <taxon>Spiralia</taxon>
        <taxon>Lophotrochozoa</taxon>
        <taxon>Mollusca</taxon>
        <taxon>Gastropoda</taxon>
        <taxon>Heterobranchia</taxon>
        <taxon>Euthyneura</taxon>
        <taxon>Panpulmonata</taxon>
        <taxon>Hygrophila</taxon>
        <taxon>Lymnaeoidea</taxon>
        <taxon>Planorbidae</taxon>
        <taxon>Biomphalaria</taxon>
    </lineage>
</organism>
<feature type="compositionally biased region" description="Polar residues" evidence="2">
    <location>
        <begin position="1172"/>
        <end position="1184"/>
    </location>
</feature>
<feature type="region of interest" description="Disordered" evidence="2">
    <location>
        <begin position="873"/>
        <end position="1023"/>
    </location>
</feature>
<feature type="region of interest" description="Disordered" evidence="2">
    <location>
        <begin position="2078"/>
        <end position="2101"/>
    </location>
</feature>
<proteinExistence type="predicted"/>
<name>A0A9W2YGQ6_BIOGL</name>
<evidence type="ECO:0000313" key="5">
    <source>
        <dbReference type="RefSeq" id="XP_055861902.1"/>
    </source>
</evidence>
<feature type="compositionally biased region" description="Basic and acidic residues" evidence="2">
    <location>
        <begin position="1194"/>
        <end position="1204"/>
    </location>
</feature>
<evidence type="ECO:0000313" key="7">
    <source>
        <dbReference type="RefSeq" id="XP_055861904.1"/>
    </source>
</evidence>
<gene>
    <name evidence="4 5 6 7" type="primary">LOC106056172</name>
</gene>
<dbReference type="RefSeq" id="XP_055861904.1">
    <property type="nucleotide sequence ID" value="XM_056005929.1"/>
</dbReference>
<dbReference type="GeneID" id="106056172"/>
<feature type="compositionally biased region" description="Basic and acidic residues" evidence="2">
    <location>
        <begin position="1"/>
        <end position="11"/>
    </location>
</feature>
<keyword evidence="1" id="KW-0175">Coiled coil</keyword>
<evidence type="ECO:0000313" key="3">
    <source>
        <dbReference type="Proteomes" id="UP001165740"/>
    </source>
</evidence>
<feature type="compositionally biased region" description="Low complexity" evidence="2">
    <location>
        <begin position="1106"/>
        <end position="1117"/>
    </location>
</feature>
<feature type="compositionally biased region" description="Basic and acidic residues" evidence="2">
    <location>
        <begin position="97"/>
        <end position="110"/>
    </location>
</feature>
<reference evidence="4 5" key="1">
    <citation type="submission" date="2025-04" db="UniProtKB">
        <authorList>
            <consortium name="RefSeq"/>
        </authorList>
    </citation>
    <scope>IDENTIFICATION</scope>
</reference>
<accession>A0A9W2YGQ6</accession>
<protein>
    <submittedName>
        <fullName evidence="4 5">Uncharacterized protein LOC106056172</fullName>
    </submittedName>
</protein>
<feature type="coiled-coil region" evidence="1">
    <location>
        <begin position="297"/>
        <end position="415"/>
    </location>
</feature>
<feature type="compositionally biased region" description="Basic and acidic residues" evidence="2">
    <location>
        <begin position="1047"/>
        <end position="1059"/>
    </location>
</feature>
<sequence length="2560" mass="290241">MQSFRDGEKESYSMNDFGPKHSTPIKARSYKQQFSDYGSPVSVSTHKVVSRAMPNTAAPQRGTLGSIPDYVTHTTTQDSSLDTSPISTRKVSQLAASHERDEQKEASYERCRSYTVSTSYDLPNNKCNSNVEKEKSYNTVMQKQGGTWFVSPTNNLGHLGDGSAVNNMSAMRNDTLAWSPGSSAALLEQDIINKQRHEIQILMEELGTRDQELNDLVTSHQKQVQAWEAEREKFLSLQMRLRNYEEELMKNDRQLKEKLKEMALVSEQREADALEFKRTQDEMEKLAEKISENSHYIQEMEYQNKSLKNTIKELMVEQHNRERREQELMKSIDDKDKLLSEKKVEINQLKDHVKFIETRCEELEEKNINMAAENNSWKRKYCQAKDEADRLLVLNSEKEENNQKMTLQLQESLQQAVALQKALFTSCEREKCKEEVMYSLRKQHKRTMQELQNIRELYDRQNRDLTLYHLSVKEKNDTELGKKESEHKKKPEDIDKVNKKDRGDKNMSSHKDRIHSSAHDSEDSATYLIKNKKNKADRSHEEDGDNENAESPSYQTETFTRSTRHTTRCYNVATTTSSTTQLSEDRDSSASRSRPSTSLGISNTSTWGSSSIQNSSRHSVNKNMRSCSDPRPCSQKRLTRSRTTSPILTRYPIKYRDKHHSSSRSRPKRRSRSMTEAKMEESCCSSPGSRLSTLQYDDDGLSPADSDGMCHELKRDITKICVEAFDISPQSEKNKTSQGAKHASSKQFPSAMLNPQRSSFLKKERVEKRISFSADDEEDTVATALSTSKKSLELCTQKEKGSLLRPNAQGDCIISPTAIENECSHNSPQVVDETSAQKPSCEHKKCSPRYNCCKWKSKEIKPHYRRSDKKSCCSWKSQKPLLDESKPSESSPVTKKCQKPDHQHFKKCTEETKPPLKDSKPPSQKIQKPDKKSSKNQCKTIKSKPKEEKNQSTNGNPNSPSMDESEFKKRNFYEESQPNNKKKETNEASPESKPTPSPDPASATEIHPSDSQPTTSKKSFLETYQPSFHGLRRSIIDFIYPPSEESVTSKKEDEKEATHGKISSRKLISSDSENEPSISPIKSYQNSHNIEQRKYSEKKYSEAYDSSDNNESNVEVNRQSTREHKTSGQTSDFKINQPSREQNVSEQLIGSQQASGVMNEQKLSTMKEQKPSDQLTPSISNRVSYLSPPPKSSFSERRTNEVSSKKVSNTFLESAPYSEKKGSDCHIGKKNIPSNYFEEQLLYNENFNIQGETDRQVNIDNGMLTISNDQRQIRNEEDLEEEMITFSDQKQRRKSEDRVINERRISFVEQRSSFMGNKPTLRDSNTSPFVMVSPTVNRKFSKNSDQEYIPKKTIKKSSDEVLAKNTSTPISKHLFSIDEDTISIDVSPDGGKTKVFSYSKSSIPARYSQDVDLDETGPIGSLPPSKIYTFSNKSVQDTSGKFLKDIIMDEIEPMENRSKVYTLSNKSLPATPKSSKNVSLSFTVPKESVRSSKMFPFSDKSIQGSSCTFSKDNDFEETEPIGNIPTSKVFSSSSNKHFVEEPSQHLFSVSNKSVEVVPSKMSRSVSCDIKEQPSNMQPTSVYSNKSVEVSPSMYSRGASAQNFLDTLKYELQEPARRKGSSKNSIMSLRRPGSPGQNVTYLKESPRSGKCSKICSGSDDSPVLEISPVTLVNCAPLKEKQKSKSSAPLSGFFLKKSKKMKITVQYSDDEHKDSSDESSQSETFSVQEDSDEYKTASRPCSRCKKKQAKPCKCCHARHPKLKSEPFKHHGIYSCKDKLMLPANETDYRERAIRTGGKSSLHKGDKFSFEKMLQRNPVWGHQKSVYGLDCGPGDKDYLETGLGLSSFKYSGTRVDPFLAQHMYSSKVSSTCLPHDVGIYLSQHRKLYCNNNRSQDSQSDEGSDIAQELGQKVDKLDLVLDVPNEPGINTSIDKVQSFSHSKQNVFSENIPMATDDQTKLNPVNEAPDREMRDYFYTETVSSACSLHNCIQKDKTNNSANMAKPDDGIDIAQLHPSKPFITFRGPSLYKHLSQIHFSEKSNRYEWVKGSECFSKGYATNLYNYLTELRVIHAHSQGSNKTMCADGEMSDKSPDSGHHSLSGGYQDGMDLGLANNNYNNNRDSHLPEWHRPEEMVSKDPVVRKLNFEDTSLFKSVQASPDLERTLNFGQDEVEISHNGEMELRSELLHKTSCARDMSYNFQNFEELPDIDYADYILLTKNVNSSELLESNHPNLADYFNDISTIVVDSDEEGGIINNRTENVMCLVDRVENSSCPETVKKKDEKINSKENLLKQKLSVDLENHLDTLPMDEFTLFNPYRSTHCDKDWSKNAPKNGGNVVFHKWPEIYEKLADQLPAVEGSFTVKSIQNENQKSVYSCLDNLIDKNDCVENQMSEKDSEYSSQHLICAKRKNESSVAYDQSCPPGGLLQVLQATGFNSQPPQPCDMQGDFSNSLSEVRSIIVDESSSSACNQLQEVGTKVPDWLDEEVLGIPENLFNESIPSPDGQEIQDISETLWEDNVRPQLSPATRLYRLLIQSQEMINLLEHSPAIPESVQIEVSTSHKQP</sequence>
<feature type="region of interest" description="Disordered" evidence="2">
    <location>
        <begin position="54"/>
        <end position="110"/>
    </location>
</feature>
<dbReference type="OrthoDB" id="6155277at2759"/>
<evidence type="ECO:0000256" key="1">
    <source>
        <dbReference type="SAM" id="Coils"/>
    </source>
</evidence>
<feature type="region of interest" description="Disordered" evidence="2">
    <location>
        <begin position="730"/>
        <end position="760"/>
    </location>
</feature>
<feature type="compositionally biased region" description="Polar residues" evidence="2">
    <location>
        <begin position="1066"/>
        <end position="1089"/>
    </location>
</feature>
<feature type="compositionally biased region" description="Polar residues" evidence="2">
    <location>
        <begin position="1127"/>
        <end position="1164"/>
    </location>
</feature>
<feature type="compositionally biased region" description="Basic and acidic residues" evidence="2">
    <location>
        <begin position="898"/>
        <end position="920"/>
    </location>
</feature>
<dbReference type="RefSeq" id="XP_055861902.1">
    <property type="nucleotide sequence ID" value="XM_056005927.1"/>
</dbReference>
<dbReference type="Proteomes" id="UP001165740">
    <property type="component" value="Chromosome 12"/>
</dbReference>
<feature type="compositionally biased region" description="Basic and acidic residues" evidence="2">
    <location>
        <begin position="1090"/>
        <end position="1102"/>
    </location>
</feature>
<feature type="compositionally biased region" description="Polar residues" evidence="2">
    <location>
        <begin position="951"/>
        <end position="962"/>
    </location>
</feature>
<feature type="compositionally biased region" description="Polar residues" evidence="2">
    <location>
        <begin position="599"/>
        <end position="626"/>
    </location>
</feature>
<keyword evidence="3" id="KW-1185">Reference proteome</keyword>
<evidence type="ECO:0000256" key="2">
    <source>
        <dbReference type="SAM" id="MobiDB-lite"/>
    </source>
</evidence>
<feature type="region of interest" description="Disordered" evidence="2">
    <location>
        <begin position="477"/>
        <end position="704"/>
    </location>
</feature>
<feature type="compositionally biased region" description="Polar residues" evidence="2">
    <location>
        <begin position="72"/>
        <end position="95"/>
    </location>
</feature>
<feature type="compositionally biased region" description="Basic residues" evidence="2">
    <location>
        <begin position="656"/>
        <end position="672"/>
    </location>
</feature>
<evidence type="ECO:0000313" key="4">
    <source>
        <dbReference type="RefSeq" id="XP_055861901.1"/>
    </source>
</evidence>
<feature type="region of interest" description="Disordered" evidence="2">
    <location>
        <begin position="1"/>
        <end position="27"/>
    </location>
</feature>
<feature type="compositionally biased region" description="Basic and acidic residues" evidence="2">
    <location>
        <begin position="2084"/>
        <end position="2093"/>
    </location>
</feature>
<feature type="region of interest" description="Disordered" evidence="2">
    <location>
        <begin position="1704"/>
        <end position="1729"/>
    </location>
</feature>
<feature type="compositionally biased region" description="Polar residues" evidence="2">
    <location>
        <begin position="1009"/>
        <end position="1023"/>
    </location>
</feature>
<feature type="region of interest" description="Disordered" evidence="2">
    <location>
        <begin position="1043"/>
        <end position="1205"/>
    </location>
</feature>
<feature type="compositionally biased region" description="Polar residues" evidence="2">
    <location>
        <begin position="683"/>
        <end position="695"/>
    </location>
</feature>
<feature type="compositionally biased region" description="Basic and acidic residues" evidence="2">
    <location>
        <begin position="477"/>
        <end position="522"/>
    </location>
</feature>
<evidence type="ECO:0000313" key="6">
    <source>
        <dbReference type="RefSeq" id="XP_055861903.1"/>
    </source>
</evidence>
<feature type="compositionally biased region" description="Polar residues" evidence="2">
    <location>
        <begin position="730"/>
        <end position="759"/>
    </location>
</feature>
<dbReference type="RefSeq" id="XP_055861901.1">
    <property type="nucleotide sequence ID" value="XM_056005926.1"/>
</dbReference>
<dbReference type="RefSeq" id="XP_055861903.1">
    <property type="nucleotide sequence ID" value="XM_056005928.1"/>
</dbReference>